<feature type="compositionally biased region" description="Low complexity" evidence="1">
    <location>
        <begin position="733"/>
        <end position="751"/>
    </location>
</feature>
<sequence length="1159" mass="130314">MYSQYRDSIWNKIRAKNSEMNRSFNREKNHPEDSMSSEWDLSQIELQEERSPETIPTIELEDDDEVDVGSAPQKVRTIPIRIERSVSPTVVTSPSPPTMQHYRGLLPPPGIINRTPPVGQRSPVAVSPSPAGIILNRVYHKNPTPQKDNYFSFMDTPPSLGALPASVIFGDRPVSTEPKIVMTANHYDKQIIRRSFDKPNTASSTKTSRQQKNNGPYRLLGVIDLEPDTESETTESCAQSVSGDEPTSTSKSSKNRDIRTPTNSALLGGGSHSLKGADNKPLTIEIDEDEIHEEDTRMELSDEETEEPDLQEVVDDQPMAGTSKDSASAKIPMDQCTLKDSDTSSTAQMNPSSMANSFWDVSSSGCAKMNDHKTTSLNSRCNKGTEFDVMLEKINQQVPAMSQQDRVEHWRVTKEDLLYSIPTVAEIESTNSVKRPMDEAIHISSSESGSDSETSDSPSLLRERHLREKYKKRRMAVGTGKPASSSLPLSEDLDFRRSQLNPEIDKRPSMIEIRKHYYKFPTRFDPNAEEKDESSEKSCFRNPYATFLQDEKEKDKFTGYLRRNPAYCPNLLPRARHLPAGDGNKVAVVVLSPLKLQTMNEGVEIAQNNSGTNSSRQQPEHHPERPKSADRISHYGKSRTRHRAPPSVVGRKRRYKVHNSQLKKKKSIMVVSSSNLRSYRRLILKAGLRSGKVRKKQSFVNLKQSRRSKRTAESILKPEAQIALVEPPGAVRRNSRVSVDSAVSSSTSAERQTANKNRTSAGVAPETPKLPVPSELRTMKNPLNRSNGEVQMVYYATDTVIVVQQELISFWQCSKLASLLGLQQELQLAGQLKRAQSDTLVDPTNFNRLGFNEDEIFYLEPRARNLDEDEARLCPLASLYVNCYFVGENEEGKDTPSLRMKSLQLDTVRSEISDVLFIPLPQSRYFIICWHEQLVENEHRTGMCKYSLTPDLETLASIREFPTVTHKISSLRCLDEKRLIGLGNTTVAIWNYDNGCLMFTVDLKVDIQTPLAAFIHTENDDSALFLIQMCQSAGENPTRKTIKILAINMNKRSWHLVQTYDVPLESSSILTDSSTLNGLGLHCTTFQSGELLAISLDDLTTCFTNHKQLQGPDSRRITRDNVAMREKIFLNAANGRQMVLVSDKSVKLRTIDEYALACR</sequence>
<feature type="region of interest" description="Disordered" evidence="1">
    <location>
        <begin position="193"/>
        <end position="311"/>
    </location>
</feature>
<feature type="region of interest" description="Disordered" evidence="1">
    <location>
        <begin position="18"/>
        <end position="39"/>
    </location>
</feature>
<dbReference type="InterPro" id="IPR015943">
    <property type="entry name" value="WD40/YVTN_repeat-like_dom_sf"/>
</dbReference>
<proteinExistence type="predicted"/>
<name>A0A6I8TTD1_AEDAE</name>
<evidence type="ECO:0000256" key="1">
    <source>
        <dbReference type="SAM" id="MobiDB-lite"/>
    </source>
</evidence>
<reference evidence="2" key="2">
    <citation type="submission" date="2020-05" db="UniProtKB">
        <authorList>
            <consortium name="EnsemblMetazoa"/>
        </authorList>
    </citation>
    <scope>IDENTIFICATION</scope>
    <source>
        <strain evidence="2">LVP_AGWG</strain>
    </source>
</reference>
<feature type="compositionally biased region" description="Polar residues" evidence="1">
    <location>
        <begin position="198"/>
        <end position="214"/>
    </location>
</feature>
<feature type="compositionally biased region" description="Basic residues" evidence="1">
    <location>
        <begin position="634"/>
        <end position="652"/>
    </location>
</feature>
<feature type="compositionally biased region" description="Basic and acidic residues" evidence="1">
    <location>
        <begin position="18"/>
        <end position="33"/>
    </location>
</feature>
<protein>
    <submittedName>
        <fullName evidence="2">Uncharacterized protein</fullName>
    </submittedName>
</protein>
<dbReference type="EnsemblMetazoa" id="AAEL025801-RA">
    <property type="protein sequence ID" value="AAEL025801-PA"/>
    <property type="gene ID" value="AAEL025801"/>
</dbReference>
<dbReference type="InParanoid" id="A0A6I8TTD1"/>
<organism evidence="2 3">
    <name type="scientific">Aedes aegypti</name>
    <name type="common">Yellowfever mosquito</name>
    <name type="synonym">Culex aegypti</name>
    <dbReference type="NCBI Taxonomy" id="7159"/>
    <lineage>
        <taxon>Eukaryota</taxon>
        <taxon>Metazoa</taxon>
        <taxon>Ecdysozoa</taxon>
        <taxon>Arthropoda</taxon>
        <taxon>Hexapoda</taxon>
        <taxon>Insecta</taxon>
        <taxon>Pterygota</taxon>
        <taxon>Neoptera</taxon>
        <taxon>Endopterygota</taxon>
        <taxon>Diptera</taxon>
        <taxon>Nematocera</taxon>
        <taxon>Culicoidea</taxon>
        <taxon>Culicidae</taxon>
        <taxon>Culicinae</taxon>
        <taxon>Aedini</taxon>
        <taxon>Aedes</taxon>
        <taxon>Stegomyia</taxon>
    </lineage>
</organism>
<feature type="compositionally biased region" description="Basic and acidic residues" evidence="1">
    <location>
        <begin position="618"/>
        <end position="633"/>
    </location>
</feature>
<dbReference type="AlphaFoldDB" id="A0A6I8TTD1"/>
<reference evidence="2 3" key="1">
    <citation type="submission" date="2017-06" db="EMBL/GenBank/DDBJ databases">
        <title>Aedes aegypti genome working group (AGWG) sequencing and assembly.</title>
        <authorList>
            <consortium name="Aedes aegypti Genome Working Group (AGWG)"/>
            <person name="Matthews B.J."/>
        </authorList>
    </citation>
    <scope>NUCLEOTIDE SEQUENCE [LARGE SCALE GENOMIC DNA]</scope>
    <source>
        <strain evidence="2 3">LVP_AGWG</strain>
    </source>
</reference>
<evidence type="ECO:0000313" key="2">
    <source>
        <dbReference type="EnsemblMetazoa" id="AAEL025801-PA"/>
    </source>
</evidence>
<feature type="compositionally biased region" description="Polar residues" evidence="1">
    <location>
        <begin position="234"/>
        <end position="252"/>
    </location>
</feature>
<dbReference type="OrthoDB" id="7853844at2759"/>
<feature type="region of interest" description="Disordered" evidence="1">
    <location>
        <begin position="733"/>
        <end position="782"/>
    </location>
</feature>
<feature type="compositionally biased region" description="Acidic residues" evidence="1">
    <location>
        <begin position="301"/>
        <end position="311"/>
    </location>
</feature>
<evidence type="ECO:0000313" key="3">
    <source>
        <dbReference type="Proteomes" id="UP000008820"/>
    </source>
</evidence>
<feature type="compositionally biased region" description="Polar residues" evidence="1">
    <location>
        <begin position="607"/>
        <end position="617"/>
    </location>
</feature>
<gene>
    <name evidence="2" type="primary">5577187</name>
</gene>
<dbReference type="Proteomes" id="UP000008820">
    <property type="component" value="Chromosome 2"/>
</dbReference>
<keyword evidence="3" id="KW-1185">Reference proteome</keyword>
<accession>A0A6I8TTD1</accession>
<feature type="region of interest" description="Disordered" evidence="1">
    <location>
        <begin position="443"/>
        <end position="490"/>
    </location>
</feature>
<dbReference type="Gene3D" id="2.130.10.10">
    <property type="entry name" value="YVTN repeat-like/Quinoprotein amine dehydrogenase"/>
    <property type="match status" value="1"/>
</dbReference>
<feature type="region of interest" description="Disordered" evidence="1">
    <location>
        <begin position="607"/>
        <end position="652"/>
    </location>
</feature>
<feature type="compositionally biased region" description="Low complexity" evidence="1">
    <location>
        <begin position="444"/>
        <end position="459"/>
    </location>
</feature>